<dbReference type="EMBL" id="JAIFTL010000043">
    <property type="protein sequence ID" value="KAG9325314.1"/>
    <property type="molecule type" value="Genomic_DNA"/>
</dbReference>
<feature type="compositionally biased region" description="Polar residues" evidence="3">
    <location>
        <begin position="406"/>
        <end position="426"/>
    </location>
</feature>
<feature type="compositionally biased region" description="Low complexity" evidence="3">
    <location>
        <begin position="679"/>
        <end position="698"/>
    </location>
</feature>
<name>A0A9P8D036_MORAP</name>
<comment type="caution">
    <text evidence="5">The sequence shown here is derived from an EMBL/GenBank/DDBJ whole genome shotgun (WGS) entry which is preliminary data.</text>
</comment>
<evidence type="ECO:0000313" key="5">
    <source>
        <dbReference type="EMBL" id="KAG9325314.1"/>
    </source>
</evidence>
<dbReference type="GO" id="GO:0090575">
    <property type="term" value="C:RNA polymerase II transcription regulator complex"/>
    <property type="evidence" value="ECO:0007669"/>
    <property type="project" value="TreeGrafter"/>
</dbReference>
<reference evidence="5" key="1">
    <citation type="submission" date="2021-07" db="EMBL/GenBank/DDBJ databases">
        <title>Draft genome of Mortierella alpina, strain LL118, isolated from an aspen leaf litter sample.</title>
        <authorList>
            <person name="Yang S."/>
            <person name="Vinatzer B.A."/>
        </authorList>
    </citation>
    <scope>NUCLEOTIDE SEQUENCE</scope>
    <source>
        <strain evidence="5">LL118</strain>
    </source>
</reference>
<protein>
    <recommendedName>
        <fullName evidence="4">BZIP domain-containing protein</fullName>
    </recommendedName>
</protein>
<dbReference type="GO" id="GO:0001228">
    <property type="term" value="F:DNA-binding transcription activator activity, RNA polymerase II-specific"/>
    <property type="evidence" value="ECO:0007669"/>
    <property type="project" value="TreeGrafter"/>
</dbReference>
<feature type="compositionally biased region" description="Polar residues" evidence="3">
    <location>
        <begin position="511"/>
        <end position="529"/>
    </location>
</feature>
<organism evidence="5 6">
    <name type="scientific">Mortierella alpina</name>
    <name type="common">Oleaginous fungus</name>
    <name type="synonym">Mortierella renispora</name>
    <dbReference type="NCBI Taxonomy" id="64518"/>
    <lineage>
        <taxon>Eukaryota</taxon>
        <taxon>Fungi</taxon>
        <taxon>Fungi incertae sedis</taxon>
        <taxon>Mucoromycota</taxon>
        <taxon>Mortierellomycotina</taxon>
        <taxon>Mortierellomycetes</taxon>
        <taxon>Mortierellales</taxon>
        <taxon>Mortierellaceae</taxon>
        <taxon>Mortierella</taxon>
    </lineage>
</organism>
<feature type="compositionally biased region" description="Low complexity" evidence="3">
    <location>
        <begin position="177"/>
        <end position="202"/>
    </location>
</feature>
<dbReference type="Gene3D" id="1.20.5.170">
    <property type="match status" value="1"/>
</dbReference>
<feature type="domain" description="BZIP" evidence="4">
    <location>
        <begin position="276"/>
        <end position="291"/>
    </location>
</feature>
<dbReference type="AlphaFoldDB" id="A0A9P8D036"/>
<feature type="region of interest" description="Disordered" evidence="3">
    <location>
        <begin position="1"/>
        <end position="150"/>
    </location>
</feature>
<feature type="region of interest" description="Disordered" evidence="3">
    <location>
        <begin position="510"/>
        <end position="811"/>
    </location>
</feature>
<feature type="compositionally biased region" description="Basic and acidic residues" evidence="3">
    <location>
        <begin position="618"/>
        <end position="650"/>
    </location>
</feature>
<evidence type="ECO:0000313" key="6">
    <source>
        <dbReference type="Proteomes" id="UP000717515"/>
    </source>
</evidence>
<dbReference type="InterPro" id="IPR050936">
    <property type="entry name" value="AP-1-like"/>
</dbReference>
<feature type="region of interest" description="Disordered" evidence="3">
    <location>
        <begin position="228"/>
        <end position="287"/>
    </location>
</feature>
<dbReference type="PROSITE" id="PS00036">
    <property type="entry name" value="BZIP_BASIC"/>
    <property type="match status" value="1"/>
</dbReference>
<feature type="compositionally biased region" description="Basic and acidic residues" evidence="3">
    <location>
        <begin position="439"/>
        <end position="452"/>
    </location>
</feature>
<evidence type="ECO:0000259" key="4">
    <source>
        <dbReference type="PROSITE" id="PS00036"/>
    </source>
</evidence>
<feature type="compositionally biased region" description="Pro residues" evidence="3">
    <location>
        <begin position="13"/>
        <end position="23"/>
    </location>
</feature>
<evidence type="ECO:0000256" key="3">
    <source>
        <dbReference type="SAM" id="MobiDB-lite"/>
    </source>
</evidence>
<feature type="compositionally biased region" description="Low complexity" evidence="3">
    <location>
        <begin position="336"/>
        <end position="352"/>
    </location>
</feature>
<sequence length="811" mass="87173">MLGSGGSSDQGPGPGPAPPPSLTLPPLRELDKSIRPETHSMASAPSPGLGLGLMGTGPSRPAQQIPSDPHFHQHLSSQQPPQQPLQYQHPPPHQQALHHAYPLVSPHGPGPHQYYGYDHHSRHSSSVGSLPDLHMSSSAPSTTTTSSLSRADSLSTMEYLQAGSQGSYYGRGGGSATTGSSAGSSFGRSVTSRSGSTGSIGRSLHHHHSMGSIGRANLNAAIHQQRRLPQDNVPSSAPSKAAASKVAGNSASAGNGKTGSSSAGGSGTEQGRNSTKRAAQNRAAQRAFRQRKDLYVRDLERKADLWQRAESTIMKLEARNHELECTLLIVNQSKQQTLSSSPLSPSSQNSPLPHHPNGSPSAGSVAKIAPMTADRDRQDWESMDRERTHDQRLPARRLAMGRHASSHQLHQAYNSDSSSPTLTNGSLKQLTLNNRRQLRRPESDYEADGHERHVPHRPLHRHPSEPSLGRGRRQGSLSADSDDYFGAAGKVPLRAHYADPCETVAARRGSIDSSGMESSHHLTTPNQFSPLAHPDHAAQQDRPPLHPVSAQGPRTPGAGAAAMGSFPAPPLTKSWNSATYPQEGDMKSSPSMAPTGGMVKAASPVGRPHAGAEMEYMSDDHRSDTGRGYDTPIKKRPSDGSIREWPDSRRGPHPLTPRSPAGLPPLSTLDMDMHDPHYHTQQQQRSQPPHPQYSQHQYLNHRGSASSLSGRDGGERRPSGSETSGGGHSRVMTTESPDLSSLSSESRFNSSNNMASRSGHQSEYSDSEDKLPGNYHPDPNGPEMKTFYDQQQQQPMRASVGYHNEASMRSP</sequence>
<accession>A0A9P8D036</accession>
<comment type="subcellular location">
    <subcellularLocation>
        <location evidence="1">Nucleus</location>
    </subcellularLocation>
</comment>
<feature type="compositionally biased region" description="Basic and acidic residues" evidence="3">
    <location>
        <begin position="373"/>
        <end position="393"/>
    </location>
</feature>
<feature type="compositionally biased region" description="Low complexity" evidence="3">
    <location>
        <begin position="277"/>
        <end position="287"/>
    </location>
</feature>
<evidence type="ECO:0000256" key="2">
    <source>
        <dbReference type="ARBA" id="ARBA00023242"/>
    </source>
</evidence>
<dbReference type="InterPro" id="IPR004827">
    <property type="entry name" value="bZIP"/>
</dbReference>
<feature type="compositionally biased region" description="Basic and acidic residues" evidence="3">
    <location>
        <begin position="28"/>
        <end position="38"/>
    </location>
</feature>
<feature type="compositionally biased region" description="Low complexity" evidence="3">
    <location>
        <begin position="740"/>
        <end position="753"/>
    </location>
</feature>
<gene>
    <name evidence="5" type="ORF">KVV02_006954</name>
</gene>
<dbReference type="SUPFAM" id="SSF57959">
    <property type="entry name" value="Leucine zipper domain"/>
    <property type="match status" value="1"/>
</dbReference>
<dbReference type="PANTHER" id="PTHR40621">
    <property type="entry name" value="TRANSCRIPTION FACTOR KAPC-RELATED"/>
    <property type="match status" value="1"/>
</dbReference>
<proteinExistence type="predicted"/>
<evidence type="ECO:0000256" key="1">
    <source>
        <dbReference type="ARBA" id="ARBA00004123"/>
    </source>
</evidence>
<feature type="compositionally biased region" description="Low complexity" evidence="3">
    <location>
        <begin position="136"/>
        <end position="150"/>
    </location>
</feature>
<feature type="region of interest" description="Disordered" evidence="3">
    <location>
        <begin position="171"/>
        <end position="210"/>
    </location>
</feature>
<feature type="compositionally biased region" description="Low complexity" evidence="3">
    <location>
        <begin position="233"/>
        <end position="261"/>
    </location>
</feature>
<dbReference type="Proteomes" id="UP000717515">
    <property type="component" value="Unassembled WGS sequence"/>
</dbReference>
<dbReference type="PANTHER" id="PTHR40621:SF6">
    <property type="entry name" value="AP-1-LIKE TRANSCRIPTION FACTOR YAP1-RELATED"/>
    <property type="match status" value="1"/>
</dbReference>
<dbReference type="GO" id="GO:0000976">
    <property type="term" value="F:transcription cis-regulatory region binding"/>
    <property type="evidence" value="ECO:0007669"/>
    <property type="project" value="InterPro"/>
</dbReference>
<feature type="compositionally biased region" description="Low complexity" evidence="3">
    <location>
        <begin position="74"/>
        <end position="102"/>
    </location>
</feature>
<dbReference type="InterPro" id="IPR046347">
    <property type="entry name" value="bZIP_sf"/>
</dbReference>
<keyword evidence="2" id="KW-0539">Nucleus</keyword>
<feature type="region of interest" description="Disordered" evidence="3">
    <location>
        <begin position="336"/>
        <end position="483"/>
    </location>
</feature>
<feature type="compositionally biased region" description="Polar residues" evidence="3">
    <location>
        <begin position="754"/>
        <end position="764"/>
    </location>
</feature>